<proteinExistence type="predicted"/>
<feature type="coiled-coil region" evidence="1">
    <location>
        <begin position="377"/>
        <end position="411"/>
    </location>
</feature>
<evidence type="ECO:0000256" key="1">
    <source>
        <dbReference type="SAM" id="Coils"/>
    </source>
</evidence>
<comment type="caution">
    <text evidence="3">The sequence shown here is derived from an EMBL/GenBank/DDBJ whole genome shotgun (WGS) entry which is preliminary data.</text>
</comment>
<accession>A0AAD5YTG3</accession>
<gene>
    <name evidence="3" type="ORF">NP233_g6683</name>
</gene>
<reference evidence="3" key="1">
    <citation type="submission" date="2022-07" db="EMBL/GenBank/DDBJ databases">
        <title>Genome Sequence of Leucocoprinus birnbaumii.</title>
        <authorList>
            <person name="Buettner E."/>
        </authorList>
    </citation>
    <scope>NUCLEOTIDE SEQUENCE</scope>
    <source>
        <strain evidence="3">VT141</strain>
    </source>
</reference>
<feature type="region of interest" description="Disordered" evidence="2">
    <location>
        <begin position="222"/>
        <end position="264"/>
    </location>
</feature>
<evidence type="ECO:0000256" key="2">
    <source>
        <dbReference type="SAM" id="MobiDB-lite"/>
    </source>
</evidence>
<keyword evidence="1" id="KW-0175">Coiled coil</keyword>
<sequence>MSPTEGFYLKGREDNYRSPDPDFFFCSSSDAVEEKTGRTGSASWEKGSCEDGRVSKENSSYILEVMEPKKAASALGDVTNSKSLKITIPVLPPRTSFQFVGNIQNDMDNQGININDPQVGRAQANGDVFMHEDPRNVPNLNLIPRVSVQIPQTDGFVPDSVPPIAAPLNNADHCGNMLPGDDMIDPRLRNASVAPQVTQAHAPPENTQPTPQSSQALDLNAQDAQANEGEDDDGWCSDDPDDLADDEEASAARPKKKKSQKEKEKEDYGFILGLMRGSEVLADVKRPRALPKPLTKSSFMSRRFRRALPLIVARLEALAHQTGCWIYLAAQHTTAINPFMHYVSPRLKREGATQLNQIHAQVSKLMRSLIESRRVAITEKNMELEETQAKLDDASKQIVEQDKLLKKQQELIDCLMRGTAQ</sequence>
<evidence type="ECO:0000313" key="4">
    <source>
        <dbReference type="Proteomes" id="UP001213000"/>
    </source>
</evidence>
<organism evidence="3 4">
    <name type="scientific">Leucocoprinus birnbaumii</name>
    <dbReference type="NCBI Taxonomy" id="56174"/>
    <lineage>
        <taxon>Eukaryota</taxon>
        <taxon>Fungi</taxon>
        <taxon>Dikarya</taxon>
        <taxon>Basidiomycota</taxon>
        <taxon>Agaricomycotina</taxon>
        <taxon>Agaricomycetes</taxon>
        <taxon>Agaricomycetidae</taxon>
        <taxon>Agaricales</taxon>
        <taxon>Agaricineae</taxon>
        <taxon>Agaricaceae</taxon>
        <taxon>Leucocoprinus</taxon>
    </lineage>
</organism>
<keyword evidence="4" id="KW-1185">Reference proteome</keyword>
<dbReference type="EMBL" id="JANIEX010000448">
    <property type="protein sequence ID" value="KAJ3566938.1"/>
    <property type="molecule type" value="Genomic_DNA"/>
</dbReference>
<name>A0AAD5YTG3_9AGAR</name>
<dbReference type="AlphaFoldDB" id="A0AAD5YTG3"/>
<protein>
    <submittedName>
        <fullName evidence="3">Uncharacterized protein</fullName>
    </submittedName>
</protein>
<dbReference type="Proteomes" id="UP001213000">
    <property type="component" value="Unassembled WGS sequence"/>
</dbReference>
<evidence type="ECO:0000313" key="3">
    <source>
        <dbReference type="EMBL" id="KAJ3566938.1"/>
    </source>
</evidence>
<feature type="compositionally biased region" description="Acidic residues" evidence="2">
    <location>
        <begin position="228"/>
        <end position="249"/>
    </location>
</feature>